<dbReference type="EMBL" id="JAAGMN010002720">
    <property type="protein sequence ID" value="NEE09927.1"/>
    <property type="molecule type" value="Genomic_DNA"/>
</dbReference>
<feature type="non-terminal residue" evidence="1">
    <location>
        <position position="69"/>
    </location>
</feature>
<feature type="non-terminal residue" evidence="1">
    <location>
        <position position="1"/>
    </location>
</feature>
<name>A0A6G3WWZ4_9ACTN</name>
<reference evidence="1" key="1">
    <citation type="submission" date="2020-01" db="EMBL/GenBank/DDBJ databases">
        <title>Insect and environment-associated Actinomycetes.</title>
        <authorList>
            <person name="Currrie C."/>
            <person name="Chevrette M."/>
            <person name="Carlson C."/>
            <person name="Stubbendieck R."/>
            <person name="Wendt-Pienkowski E."/>
        </authorList>
    </citation>
    <scope>NUCLEOTIDE SEQUENCE</scope>
    <source>
        <strain evidence="1">SID7499</strain>
    </source>
</reference>
<organism evidence="1">
    <name type="scientific">Streptomyces sp. SID7499</name>
    <dbReference type="NCBI Taxonomy" id="2706086"/>
    <lineage>
        <taxon>Bacteria</taxon>
        <taxon>Bacillati</taxon>
        <taxon>Actinomycetota</taxon>
        <taxon>Actinomycetes</taxon>
        <taxon>Kitasatosporales</taxon>
        <taxon>Streptomycetaceae</taxon>
        <taxon>Streptomyces</taxon>
    </lineage>
</organism>
<dbReference type="AlphaFoldDB" id="A0A6G3WWZ4"/>
<proteinExistence type="predicted"/>
<protein>
    <submittedName>
        <fullName evidence="1">Uncharacterized protein</fullName>
    </submittedName>
</protein>
<accession>A0A6G3WWZ4</accession>
<comment type="caution">
    <text evidence="1">The sequence shown here is derived from an EMBL/GenBank/DDBJ whole genome shotgun (WGS) entry which is preliminary data.</text>
</comment>
<gene>
    <name evidence="1" type="ORF">G3M58_26185</name>
</gene>
<sequence length="69" mass="6504">LSAPTGGDGQPAPAGFFTLGAQRVTVPAGGTAAVDLTADTRLGGTVDGSYATTVVATGGGRTVRTAAAV</sequence>
<evidence type="ECO:0000313" key="1">
    <source>
        <dbReference type="EMBL" id="NEE09927.1"/>
    </source>
</evidence>